<sequence length="210" mass="23820">MIIYDISMIIEKDMGVYKNKEEKRPIIKFESKIPKDKINESSLYMNVHTGTHIDAAFHVDNDGDTIDAIDLTKLIRKCRVIDLTKVIGPITKEDLIDKNIKPLEFLLFKTKNSFKDGYETDFVYLSISGAEYLAEKEIVGVAIDSFGIERAQPGHETHKTLFNKGIIIIEGVRLKEVSEDEYFMCALPLKIKGIDGAPARIVLIKDLMIL</sequence>
<comment type="cofactor">
    <cofactor evidence="1">
        <name>Zn(2+)</name>
        <dbReference type="ChEBI" id="CHEBI:29105"/>
    </cofactor>
</comment>
<gene>
    <name evidence="12" type="ORF">E4V82_05930</name>
</gene>
<dbReference type="RefSeq" id="WP_152751203.1">
    <property type="nucleotide sequence ID" value="NZ_SPSE01000017.1"/>
</dbReference>
<evidence type="ECO:0000256" key="9">
    <source>
        <dbReference type="ARBA" id="ARBA00023079"/>
    </source>
</evidence>
<evidence type="ECO:0000256" key="8">
    <source>
        <dbReference type="ARBA" id="ARBA00022833"/>
    </source>
</evidence>
<evidence type="ECO:0000256" key="2">
    <source>
        <dbReference type="ARBA" id="ARBA00002204"/>
    </source>
</evidence>
<organism evidence="12 13">
    <name type="scientific">Clostridium estertheticum</name>
    <dbReference type="NCBI Taxonomy" id="238834"/>
    <lineage>
        <taxon>Bacteria</taxon>
        <taxon>Bacillati</taxon>
        <taxon>Bacillota</taxon>
        <taxon>Clostridia</taxon>
        <taxon>Eubacteriales</taxon>
        <taxon>Clostridiaceae</taxon>
        <taxon>Clostridium</taxon>
    </lineage>
</organism>
<dbReference type="PANTHER" id="PTHR31118:SF12">
    <property type="entry name" value="CYCLASE-LIKE PROTEIN 2"/>
    <property type="match status" value="1"/>
</dbReference>
<evidence type="ECO:0000256" key="4">
    <source>
        <dbReference type="ARBA" id="ARBA00012930"/>
    </source>
</evidence>
<proteinExistence type="predicted"/>
<keyword evidence="7" id="KW-0378">Hydrolase</keyword>
<comment type="catalytic activity">
    <reaction evidence="10">
        <text>N-formyl-L-kynurenine + H2O = L-kynurenine + formate + H(+)</text>
        <dbReference type="Rhea" id="RHEA:13009"/>
        <dbReference type="ChEBI" id="CHEBI:15377"/>
        <dbReference type="ChEBI" id="CHEBI:15378"/>
        <dbReference type="ChEBI" id="CHEBI:15740"/>
        <dbReference type="ChEBI" id="CHEBI:57959"/>
        <dbReference type="ChEBI" id="CHEBI:58629"/>
        <dbReference type="EC" id="3.5.1.9"/>
    </reaction>
</comment>
<dbReference type="InterPro" id="IPR037175">
    <property type="entry name" value="KFase_sf"/>
</dbReference>
<dbReference type="GO" id="GO:0004061">
    <property type="term" value="F:arylformamidase activity"/>
    <property type="evidence" value="ECO:0007669"/>
    <property type="project" value="UniProtKB-EC"/>
</dbReference>
<keyword evidence="6" id="KW-0479">Metal-binding</keyword>
<dbReference type="SUPFAM" id="SSF102198">
    <property type="entry name" value="Putative cyclase"/>
    <property type="match status" value="1"/>
</dbReference>
<comment type="subunit">
    <text evidence="3">Homodimer.</text>
</comment>
<evidence type="ECO:0000256" key="5">
    <source>
        <dbReference type="ARBA" id="ARBA00014889"/>
    </source>
</evidence>
<dbReference type="GO" id="GO:0046872">
    <property type="term" value="F:metal ion binding"/>
    <property type="evidence" value="ECO:0007669"/>
    <property type="project" value="UniProtKB-KW"/>
</dbReference>
<evidence type="ECO:0000256" key="7">
    <source>
        <dbReference type="ARBA" id="ARBA00022801"/>
    </source>
</evidence>
<evidence type="ECO:0000313" key="13">
    <source>
        <dbReference type="Proteomes" id="UP000342249"/>
    </source>
</evidence>
<keyword evidence="8" id="KW-0862">Zinc</keyword>
<protein>
    <recommendedName>
        <fullName evidence="5">Kynurenine formamidase</fullName>
        <ecNumber evidence="4">3.5.1.9</ecNumber>
    </recommendedName>
</protein>
<name>A0A5N7IYS8_9CLOT</name>
<dbReference type="Gene3D" id="3.50.30.50">
    <property type="entry name" value="Putative cyclase"/>
    <property type="match status" value="1"/>
</dbReference>
<accession>A0A5N7IYS8</accession>
<comment type="function">
    <text evidence="2">Catalyzes the hydrolysis of N-formyl-L-kynurenine to L-kynurenine, the second step in the kynurenine pathway of tryptophan degradation.</text>
</comment>
<comment type="caution">
    <text evidence="12">The sequence shown here is derived from an EMBL/GenBank/DDBJ whole genome shotgun (WGS) entry which is preliminary data.</text>
</comment>
<dbReference type="Pfam" id="PF04199">
    <property type="entry name" value="Cyclase"/>
    <property type="match status" value="1"/>
</dbReference>
<dbReference type="EMBL" id="SPSF01000016">
    <property type="protein sequence ID" value="MPQ61650.1"/>
    <property type="molecule type" value="Genomic_DNA"/>
</dbReference>
<dbReference type="Proteomes" id="UP000342249">
    <property type="component" value="Unassembled WGS sequence"/>
</dbReference>
<dbReference type="FunFam" id="3.50.30.50:FF:000001">
    <property type="entry name" value="Kynurenine formamidase"/>
    <property type="match status" value="1"/>
</dbReference>
<dbReference type="PANTHER" id="PTHR31118">
    <property type="entry name" value="CYCLASE-LIKE PROTEIN 2"/>
    <property type="match status" value="1"/>
</dbReference>
<evidence type="ECO:0000256" key="10">
    <source>
        <dbReference type="ARBA" id="ARBA00048496"/>
    </source>
</evidence>
<reference evidence="12 13" key="1">
    <citation type="journal article" date="2019" name="Lett. Appl. Microbiol.">
        <title>A case of 'blown pack' spoilage of vacuum-packaged pork likely associated with Clostridium estertheticum in Canada.</title>
        <authorList>
            <person name="Zhang P."/>
            <person name="Ward P."/>
            <person name="McMullen L.M."/>
            <person name="Yang X."/>
        </authorList>
    </citation>
    <scope>NUCLEOTIDE SEQUENCE [LARGE SCALE GENOMIC DNA]</scope>
    <source>
        <strain evidence="12 13">MA19</strain>
    </source>
</reference>
<evidence type="ECO:0000256" key="6">
    <source>
        <dbReference type="ARBA" id="ARBA00022723"/>
    </source>
</evidence>
<evidence type="ECO:0000256" key="1">
    <source>
        <dbReference type="ARBA" id="ARBA00001947"/>
    </source>
</evidence>
<comment type="pathway">
    <text evidence="11">Amino-acid degradation; L-tryptophan degradation via kynurenine pathway; L-kynurenine from L-tryptophan: step 2/2.</text>
</comment>
<evidence type="ECO:0000313" key="12">
    <source>
        <dbReference type="EMBL" id="MPQ61650.1"/>
    </source>
</evidence>
<evidence type="ECO:0000256" key="3">
    <source>
        <dbReference type="ARBA" id="ARBA00011738"/>
    </source>
</evidence>
<evidence type="ECO:0000256" key="11">
    <source>
        <dbReference type="ARBA" id="ARBA00060547"/>
    </source>
</evidence>
<dbReference type="GO" id="GO:0019441">
    <property type="term" value="P:L-tryptophan catabolic process to kynurenine"/>
    <property type="evidence" value="ECO:0007669"/>
    <property type="project" value="InterPro"/>
</dbReference>
<dbReference type="EC" id="3.5.1.9" evidence="4"/>
<dbReference type="InterPro" id="IPR007325">
    <property type="entry name" value="KFase/CYL"/>
</dbReference>
<keyword evidence="9" id="KW-0823">Tryptophan catabolism</keyword>
<dbReference type="AlphaFoldDB" id="A0A5N7IYS8"/>